<feature type="region of interest" description="Disordered" evidence="1">
    <location>
        <begin position="578"/>
        <end position="600"/>
    </location>
</feature>
<gene>
    <name evidence="2" type="ORF">MAR_020717</name>
</gene>
<evidence type="ECO:0000313" key="3">
    <source>
        <dbReference type="Proteomes" id="UP001164746"/>
    </source>
</evidence>
<reference evidence="2" key="1">
    <citation type="submission" date="2022-11" db="EMBL/GenBank/DDBJ databases">
        <title>Centuries of genome instability and evolution in soft-shell clam transmissible cancer (bioRxiv).</title>
        <authorList>
            <person name="Hart S.F.M."/>
            <person name="Yonemitsu M.A."/>
            <person name="Giersch R.M."/>
            <person name="Beal B.F."/>
            <person name="Arriagada G."/>
            <person name="Davis B.W."/>
            <person name="Ostrander E.A."/>
            <person name="Goff S.P."/>
            <person name="Metzger M.J."/>
        </authorList>
    </citation>
    <scope>NUCLEOTIDE SEQUENCE</scope>
    <source>
        <strain evidence="2">MELC-2E11</strain>
        <tissue evidence="2">Siphon/mantle</tissue>
    </source>
</reference>
<feature type="compositionally biased region" description="Polar residues" evidence="1">
    <location>
        <begin position="46"/>
        <end position="60"/>
    </location>
</feature>
<sequence length="917" mass="99307">MSPTVGHNTPNDTPQWLRASADYLEQQQKEAQAQAAAQGERELSPTIPTSLQPPLSPRSAQTLASLKPAMQQITSNCESVTSFAFATNPSSQFTVSTVNNTVVSPSVSPATSVVAANVLSNVSKTTDSFQKPSAPVSSPDVEDAFQNNTQRIPPISHLSPKHIRQSHITDQNLTMSLPVSLAAGKESLTTAEVESQIAVLESQIAAVNRSLKKSAQATTGFVESAVPTSSTTSKSGRRKADTTTDENASSAPFATPTAKKSRQQSPVRAVSAASSVEGVLPPLHTSMDMLARMHRLDSEAIPESLRSQNIQSTLEAFEALRTQTFPPSSEALRAQIAAEVQNSAQDMSLHHLGVDRDQMAAYVNQVDPEQNFNIMDREQTYTPTSDTTSVSYANQQHEIRVKVEAGQSDEDSMGMGDVNALRGLGPDVGGQAEIGPDGTQDEGTYPVSMYAAVANSTQANADDKLAAELSTKKMRRKFLESMKNSNPKYYSHQIQQIIPFPDKFPVANLDYGLKALQMIQTGEITRAGKIQLIDTIFHELIKYTGLYPTPTQKMAVANAIDSWYVILCDKFRNERRGLGGAGASPRLKGAKKEHHDSSVGMGMEQQVAIETIDDSGMEMRQGEVEEIVTDSMASQAAVTQAAVAAVSAGQYHEGALSYQQNYTQVSGKEVGVEMTSDDDEEDQSHVAPLAVETEKTLSLSADERRQLAEKKRSVRRKTHSPKRVQKAAEMPILDERYAASLLEYYSKHKPYYPVDPDLSRQMEVEATKGVVNDQALVQVAANQVAVSQAIAQAVASHAVASDEPYTGVGSVPTVDLEGLTVAPTSMTPEVGDAVEVKTSKKKVVPQKVIPQKERTPEQQQVTLQRFKQKLAITYPGVQAVDDSTLLCTCGAKVKLGRARMLHNYSNCKCLASDWNLI</sequence>
<feature type="region of interest" description="Disordered" evidence="1">
    <location>
        <begin position="675"/>
        <end position="694"/>
    </location>
</feature>
<dbReference type="Proteomes" id="UP001164746">
    <property type="component" value="Chromosome 5"/>
</dbReference>
<protein>
    <submittedName>
        <fullName evidence="2">Uncharacterized protein</fullName>
    </submittedName>
</protein>
<feature type="region of interest" description="Disordered" evidence="1">
    <location>
        <begin position="701"/>
        <end position="725"/>
    </location>
</feature>
<feature type="compositionally biased region" description="Basic residues" evidence="1">
    <location>
        <begin position="712"/>
        <end position="725"/>
    </location>
</feature>
<keyword evidence="3" id="KW-1185">Reference proteome</keyword>
<evidence type="ECO:0000313" key="2">
    <source>
        <dbReference type="EMBL" id="WAR05348.1"/>
    </source>
</evidence>
<name>A0ABY7E9C0_MYAAR</name>
<dbReference type="EMBL" id="CP111016">
    <property type="protein sequence ID" value="WAR05348.1"/>
    <property type="molecule type" value="Genomic_DNA"/>
</dbReference>
<feature type="region of interest" description="Disordered" evidence="1">
    <location>
        <begin position="216"/>
        <end position="274"/>
    </location>
</feature>
<feature type="compositionally biased region" description="Low complexity" evidence="1">
    <location>
        <begin position="26"/>
        <end position="38"/>
    </location>
</feature>
<organism evidence="2 3">
    <name type="scientific">Mya arenaria</name>
    <name type="common">Soft-shell clam</name>
    <dbReference type="NCBI Taxonomy" id="6604"/>
    <lineage>
        <taxon>Eukaryota</taxon>
        <taxon>Metazoa</taxon>
        <taxon>Spiralia</taxon>
        <taxon>Lophotrochozoa</taxon>
        <taxon>Mollusca</taxon>
        <taxon>Bivalvia</taxon>
        <taxon>Autobranchia</taxon>
        <taxon>Heteroconchia</taxon>
        <taxon>Euheterodonta</taxon>
        <taxon>Imparidentia</taxon>
        <taxon>Neoheterodontei</taxon>
        <taxon>Myida</taxon>
        <taxon>Myoidea</taxon>
        <taxon>Myidae</taxon>
        <taxon>Mya</taxon>
    </lineage>
</organism>
<accession>A0ABY7E9C0</accession>
<feature type="region of interest" description="Disordered" evidence="1">
    <location>
        <begin position="26"/>
        <end position="60"/>
    </location>
</feature>
<proteinExistence type="predicted"/>
<evidence type="ECO:0000256" key="1">
    <source>
        <dbReference type="SAM" id="MobiDB-lite"/>
    </source>
</evidence>
<feature type="compositionally biased region" description="Basic and acidic residues" evidence="1">
    <location>
        <begin position="701"/>
        <end position="711"/>
    </location>
</feature>